<dbReference type="Gene3D" id="3.40.50.720">
    <property type="entry name" value="NAD(P)-binding Rossmann-like Domain"/>
    <property type="match status" value="1"/>
</dbReference>
<dbReference type="EC" id="1.1.-.-" evidence="4"/>
<organism evidence="4 5">
    <name type="scientific">Halalkalicoccus tibetensis</name>
    <dbReference type="NCBI Taxonomy" id="175632"/>
    <lineage>
        <taxon>Archaea</taxon>
        <taxon>Methanobacteriati</taxon>
        <taxon>Methanobacteriota</taxon>
        <taxon>Stenosarchaea group</taxon>
        <taxon>Halobacteria</taxon>
        <taxon>Halobacteriales</taxon>
        <taxon>Halococcaceae</taxon>
        <taxon>Halalkalicoccus</taxon>
    </lineage>
</organism>
<reference evidence="4 5" key="1">
    <citation type="journal article" date="2019" name="Int. J. Syst. Evol. Microbiol.">
        <title>The Global Catalogue of Microorganisms (GCM) 10K type strain sequencing project: providing services to taxonomists for standard genome sequencing and annotation.</title>
        <authorList>
            <consortium name="The Broad Institute Genomics Platform"/>
            <consortium name="The Broad Institute Genome Sequencing Center for Infectious Disease"/>
            <person name="Wu L."/>
            <person name="Ma J."/>
        </authorList>
    </citation>
    <scope>NUCLEOTIDE SEQUENCE [LARGE SCALE GENOMIC DNA]</scope>
    <source>
        <strain evidence="4 5">CGMCC 1.3240</strain>
    </source>
</reference>
<dbReference type="InterPro" id="IPR002347">
    <property type="entry name" value="SDR_fam"/>
</dbReference>
<dbReference type="Proteomes" id="UP001596312">
    <property type="component" value="Unassembled WGS sequence"/>
</dbReference>
<evidence type="ECO:0000256" key="2">
    <source>
        <dbReference type="ARBA" id="ARBA00023002"/>
    </source>
</evidence>
<sequence>MEKTVCITGCSSGIGRETARQFREEEWTVYATARDTADIADLESIGCETLELDVTNDARVQAVVERIIEETGRIDCLVNNAGYGQLGPVEDVPVRDVEKQFDTNVYGPHRLVREVLPYMREQGDGTIVNVSSLAGRVAFPGGGVYCGSKAALESMTDSLRVEASRFGVDVVLVEPGPVKSNFSNRATDSADDVPRSEEYSDIYGVIDDTSAIGGDGPGAIEPGEVADWIVHAASATRPNARYPVGKVAKVGSLARLLPDSLRDTAFKLALKIVG</sequence>
<keyword evidence="2 4" id="KW-0560">Oxidoreductase</keyword>
<dbReference type="InterPro" id="IPR020904">
    <property type="entry name" value="Sc_DH/Rdtase_CS"/>
</dbReference>
<keyword evidence="5" id="KW-1185">Reference proteome</keyword>
<dbReference type="PRINTS" id="PR00081">
    <property type="entry name" value="GDHRDH"/>
</dbReference>
<name>A0ABD5V1E3_9EURY</name>
<dbReference type="PANTHER" id="PTHR44169">
    <property type="entry name" value="NADPH-DEPENDENT 1-ACYLDIHYDROXYACETONE PHOSPHATE REDUCTASE"/>
    <property type="match status" value="1"/>
</dbReference>
<protein>
    <submittedName>
        <fullName evidence="4">SDR family oxidoreductase</fullName>
        <ecNumber evidence="4">1.1.-.-</ecNumber>
    </submittedName>
</protein>
<dbReference type="PANTHER" id="PTHR44169:SF6">
    <property type="entry name" value="NADPH-DEPENDENT 1-ACYLDIHYDROXYACETONE PHOSPHATE REDUCTASE"/>
    <property type="match status" value="1"/>
</dbReference>
<dbReference type="EMBL" id="JBHSXQ010000002">
    <property type="protein sequence ID" value="MFC6904676.1"/>
    <property type="molecule type" value="Genomic_DNA"/>
</dbReference>
<gene>
    <name evidence="4" type="ORF">ACFQGH_05625</name>
</gene>
<dbReference type="CDD" id="cd05374">
    <property type="entry name" value="17beta-HSD-like_SDR_c"/>
    <property type="match status" value="1"/>
</dbReference>
<evidence type="ECO:0000313" key="5">
    <source>
        <dbReference type="Proteomes" id="UP001596312"/>
    </source>
</evidence>
<dbReference type="GO" id="GO:0016491">
    <property type="term" value="F:oxidoreductase activity"/>
    <property type="evidence" value="ECO:0007669"/>
    <property type="project" value="UniProtKB-KW"/>
</dbReference>
<comment type="caution">
    <text evidence="4">The sequence shown here is derived from an EMBL/GenBank/DDBJ whole genome shotgun (WGS) entry which is preliminary data.</text>
</comment>
<evidence type="ECO:0000256" key="3">
    <source>
        <dbReference type="RuleBase" id="RU000363"/>
    </source>
</evidence>
<dbReference type="SUPFAM" id="SSF51735">
    <property type="entry name" value="NAD(P)-binding Rossmann-fold domains"/>
    <property type="match status" value="1"/>
</dbReference>
<comment type="similarity">
    <text evidence="1 3">Belongs to the short-chain dehydrogenases/reductases (SDR) family.</text>
</comment>
<accession>A0ABD5V1E3</accession>
<dbReference type="InterPro" id="IPR036291">
    <property type="entry name" value="NAD(P)-bd_dom_sf"/>
</dbReference>
<evidence type="ECO:0000313" key="4">
    <source>
        <dbReference type="EMBL" id="MFC6904676.1"/>
    </source>
</evidence>
<dbReference type="AlphaFoldDB" id="A0ABD5V1E3"/>
<dbReference type="PRINTS" id="PR00080">
    <property type="entry name" value="SDRFAMILY"/>
</dbReference>
<dbReference type="RefSeq" id="WP_340603191.1">
    <property type="nucleotide sequence ID" value="NZ_JBBMXV010000002.1"/>
</dbReference>
<dbReference type="Pfam" id="PF00106">
    <property type="entry name" value="adh_short"/>
    <property type="match status" value="1"/>
</dbReference>
<proteinExistence type="inferred from homology"/>
<dbReference type="PROSITE" id="PS00061">
    <property type="entry name" value="ADH_SHORT"/>
    <property type="match status" value="1"/>
</dbReference>
<evidence type="ECO:0000256" key="1">
    <source>
        <dbReference type="ARBA" id="ARBA00006484"/>
    </source>
</evidence>